<reference evidence="1" key="1">
    <citation type="journal article" date="2020" name="Stud. Mycol.">
        <title>101 Dothideomycetes genomes: a test case for predicting lifestyles and emergence of pathogens.</title>
        <authorList>
            <person name="Haridas S."/>
            <person name="Albert R."/>
            <person name="Binder M."/>
            <person name="Bloem J."/>
            <person name="Labutti K."/>
            <person name="Salamov A."/>
            <person name="Andreopoulos B."/>
            <person name="Baker S."/>
            <person name="Barry K."/>
            <person name="Bills G."/>
            <person name="Bluhm B."/>
            <person name="Cannon C."/>
            <person name="Castanera R."/>
            <person name="Culley D."/>
            <person name="Daum C."/>
            <person name="Ezra D."/>
            <person name="Gonzalez J."/>
            <person name="Henrissat B."/>
            <person name="Kuo A."/>
            <person name="Liang C."/>
            <person name="Lipzen A."/>
            <person name="Lutzoni F."/>
            <person name="Magnuson J."/>
            <person name="Mondo S."/>
            <person name="Nolan M."/>
            <person name="Ohm R."/>
            <person name="Pangilinan J."/>
            <person name="Park H.-J."/>
            <person name="Ramirez L."/>
            <person name="Alfaro M."/>
            <person name="Sun H."/>
            <person name="Tritt A."/>
            <person name="Yoshinaga Y."/>
            <person name="Zwiers L.-H."/>
            <person name="Turgeon B."/>
            <person name="Goodwin S."/>
            <person name="Spatafora J."/>
            <person name="Crous P."/>
            <person name="Grigoriev I."/>
        </authorList>
    </citation>
    <scope>NUCLEOTIDE SEQUENCE</scope>
    <source>
        <strain evidence="1">CBS 379.55</strain>
    </source>
</reference>
<evidence type="ECO:0000313" key="2">
    <source>
        <dbReference type="Proteomes" id="UP000800097"/>
    </source>
</evidence>
<proteinExistence type="predicted"/>
<dbReference type="RefSeq" id="XP_033652145.1">
    <property type="nucleotide sequence ID" value="XM_033798795.1"/>
</dbReference>
<dbReference type="AlphaFoldDB" id="A0A6A6JG51"/>
<dbReference type="GeneID" id="54551970"/>
<organism evidence="1 2">
    <name type="scientific">Westerdykella ornata</name>
    <dbReference type="NCBI Taxonomy" id="318751"/>
    <lineage>
        <taxon>Eukaryota</taxon>
        <taxon>Fungi</taxon>
        <taxon>Dikarya</taxon>
        <taxon>Ascomycota</taxon>
        <taxon>Pezizomycotina</taxon>
        <taxon>Dothideomycetes</taxon>
        <taxon>Pleosporomycetidae</taxon>
        <taxon>Pleosporales</taxon>
        <taxon>Sporormiaceae</taxon>
        <taxon>Westerdykella</taxon>
    </lineage>
</organism>
<gene>
    <name evidence="1" type="ORF">EI97DRAFT_435138</name>
</gene>
<sequence>MIYPQGCYCMNDEKLRCWEQCGGPKPTLASCPPISPPQTLSTLTTTKQPPTPTPTNPICGGGRAGYHECPSGLTCIKDPRDPGCGPACDGLGICVEDKMCGGFAGLPCNDGRKVCMDDPRDGCDPQKGGADCGGVCVFPDKGPYGEW</sequence>
<dbReference type="Proteomes" id="UP000800097">
    <property type="component" value="Unassembled WGS sequence"/>
</dbReference>
<accession>A0A6A6JG51</accession>
<evidence type="ECO:0000313" key="1">
    <source>
        <dbReference type="EMBL" id="KAF2274606.1"/>
    </source>
</evidence>
<dbReference type="OrthoDB" id="3799394at2759"/>
<protein>
    <submittedName>
        <fullName evidence="1">Uncharacterized protein</fullName>
    </submittedName>
</protein>
<keyword evidence="2" id="KW-1185">Reference proteome</keyword>
<dbReference type="EMBL" id="ML986502">
    <property type="protein sequence ID" value="KAF2274606.1"/>
    <property type="molecule type" value="Genomic_DNA"/>
</dbReference>
<name>A0A6A6JG51_WESOR</name>